<name>A0ABT8YJG4_9HYPH</name>
<dbReference type="InterPro" id="IPR052164">
    <property type="entry name" value="Anthracycline_SecMetBiosynth"/>
</dbReference>
<dbReference type="InterPro" id="IPR029068">
    <property type="entry name" value="Glyas_Bleomycin-R_OHBP_Dase"/>
</dbReference>
<evidence type="ECO:0000313" key="2">
    <source>
        <dbReference type="EMBL" id="MDO6963473.1"/>
    </source>
</evidence>
<sequence>MQGSFFWYELMTPDTAAAAEFYGAVVGWIPKDSGMPGMDYTVFHVDGYQMGVAGMMKLTEEFSAQGMPPNWTGYVLVHDVDAMAAKLASKGGTIQRPPEDIPGVGRFAIVADPFGAVFAIMDPQMPEGQSPDMPSMVPGAVGWNELYAGKGEEVFAFYADMFGWSKEMAVDMGPMGIYQCFGVNGTAIGGMMPKPEGVPQACWGFYFIVDGLDAAIDRATSRGGKVLNGPHEVPGGSFIVNCLDPQGAAFSLTSAKR</sequence>
<proteinExistence type="predicted"/>
<dbReference type="CDD" id="cd07247">
    <property type="entry name" value="SgaA_N_like"/>
    <property type="match status" value="2"/>
</dbReference>
<dbReference type="Proteomes" id="UP001174932">
    <property type="component" value="Unassembled WGS sequence"/>
</dbReference>
<dbReference type="InterPro" id="IPR037523">
    <property type="entry name" value="VOC_core"/>
</dbReference>
<comment type="caution">
    <text evidence="2">The sequence shown here is derived from an EMBL/GenBank/DDBJ whole genome shotgun (WGS) entry which is preliminary data.</text>
</comment>
<dbReference type="EMBL" id="JAUOZU010000005">
    <property type="protein sequence ID" value="MDO6963473.1"/>
    <property type="molecule type" value="Genomic_DNA"/>
</dbReference>
<gene>
    <name evidence="2" type="ORF">Q4481_05860</name>
</gene>
<dbReference type="InterPro" id="IPR004360">
    <property type="entry name" value="Glyas_Fos-R_dOase_dom"/>
</dbReference>
<accession>A0ABT8YJG4</accession>
<organism evidence="2 3">
    <name type="scientific">Rhizobium alvei</name>
    <dbReference type="NCBI Taxonomy" id="1132659"/>
    <lineage>
        <taxon>Bacteria</taxon>
        <taxon>Pseudomonadati</taxon>
        <taxon>Pseudomonadota</taxon>
        <taxon>Alphaproteobacteria</taxon>
        <taxon>Hyphomicrobiales</taxon>
        <taxon>Rhizobiaceae</taxon>
        <taxon>Rhizobium/Agrobacterium group</taxon>
        <taxon>Rhizobium</taxon>
    </lineage>
</organism>
<keyword evidence="3" id="KW-1185">Reference proteome</keyword>
<feature type="domain" description="VOC" evidence="1">
    <location>
        <begin position="140"/>
        <end position="255"/>
    </location>
</feature>
<reference evidence="2" key="1">
    <citation type="journal article" date="2015" name="Int. J. Syst. Evol. Microbiol.">
        <title>Rhizobium alvei sp. nov., isolated from a freshwater river.</title>
        <authorList>
            <person name="Sheu S.Y."/>
            <person name="Huang H.W."/>
            <person name="Young C.C."/>
            <person name="Chen W.M."/>
        </authorList>
    </citation>
    <scope>NUCLEOTIDE SEQUENCE</scope>
    <source>
        <strain evidence="2">TNR-22</strain>
    </source>
</reference>
<dbReference type="Gene3D" id="3.10.180.10">
    <property type="entry name" value="2,3-Dihydroxybiphenyl 1,2-Dioxygenase, domain 1"/>
    <property type="match status" value="2"/>
</dbReference>
<dbReference type="PROSITE" id="PS51819">
    <property type="entry name" value="VOC"/>
    <property type="match status" value="2"/>
</dbReference>
<dbReference type="SUPFAM" id="SSF54593">
    <property type="entry name" value="Glyoxalase/Bleomycin resistance protein/Dihydroxybiphenyl dioxygenase"/>
    <property type="match status" value="2"/>
</dbReference>
<evidence type="ECO:0000313" key="3">
    <source>
        <dbReference type="Proteomes" id="UP001174932"/>
    </source>
</evidence>
<reference evidence="2" key="2">
    <citation type="submission" date="2023-07" db="EMBL/GenBank/DDBJ databases">
        <authorList>
            <person name="Shen H."/>
        </authorList>
    </citation>
    <scope>NUCLEOTIDE SEQUENCE</scope>
    <source>
        <strain evidence="2">TNR-22</strain>
    </source>
</reference>
<dbReference type="RefSeq" id="WP_304375380.1">
    <property type="nucleotide sequence ID" value="NZ_JAUOZU010000005.1"/>
</dbReference>
<protein>
    <submittedName>
        <fullName evidence="2">VOC family protein</fullName>
    </submittedName>
</protein>
<dbReference type="PANTHER" id="PTHR33993">
    <property type="entry name" value="GLYOXALASE-RELATED"/>
    <property type="match status" value="1"/>
</dbReference>
<dbReference type="Pfam" id="PF00903">
    <property type="entry name" value="Glyoxalase"/>
    <property type="match status" value="2"/>
</dbReference>
<evidence type="ECO:0000259" key="1">
    <source>
        <dbReference type="PROSITE" id="PS51819"/>
    </source>
</evidence>
<dbReference type="PANTHER" id="PTHR33993:SF14">
    <property type="entry name" value="GB|AAF24581.1"/>
    <property type="match status" value="1"/>
</dbReference>
<feature type="domain" description="VOC" evidence="1">
    <location>
        <begin position="4"/>
        <end position="123"/>
    </location>
</feature>